<gene>
    <name evidence="2" type="ORF">NJQ99_12760</name>
</gene>
<evidence type="ECO:0000256" key="1">
    <source>
        <dbReference type="SAM" id="Phobius"/>
    </source>
</evidence>
<reference evidence="2" key="1">
    <citation type="submission" date="2022-06" db="EMBL/GenBank/DDBJ databases">
        <title>Isolation and Genomics of Futiania mangrovii gen. nov., sp. nov., a Rare and Metabolically-versatile member in the Class Alphaproteobacteria.</title>
        <authorList>
            <person name="Liu L."/>
            <person name="Huang W.-C."/>
            <person name="Pan J."/>
            <person name="Li J."/>
            <person name="Huang Y."/>
            <person name="Du H."/>
            <person name="Liu Y."/>
            <person name="Li M."/>
        </authorList>
    </citation>
    <scope>NUCLEOTIDE SEQUENCE</scope>
    <source>
        <strain evidence="2">FT118</strain>
    </source>
</reference>
<protein>
    <submittedName>
        <fullName evidence="2">Uncharacterized protein</fullName>
    </submittedName>
</protein>
<organism evidence="2 3">
    <name type="scientific">Futiania mangrovi</name>
    <dbReference type="NCBI Taxonomy" id="2959716"/>
    <lineage>
        <taxon>Bacteria</taxon>
        <taxon>Pseudomonadati</taxon>
        <taxon>Pseudomonadota</taxon>
        <taxon>Alphaproteobacteria</taxon>
        <taxon>Futianiales</taxon>
        <taxon>Futianiaceae</taxon>
        <taxon>Futiania</taxon>
    </lineage>
</organism>
<dbReference type="AlphaFoldDB" id="A0A9J6PD37"/>
<keyword evidence="1" id="KW-0472">Membrane</keyword>
<dbReference type="RefSeq" id="WP_269333254.1">
    <property type="nucleotide sequence ID" value="NZ_JAMZFT010000003.1"/>
</dbReference>
<keyword evidence="1" id="KW-0812">Transmembrane</keyword>
<keyword evidence="3" id="KW-1185">Reference proteome</keyword>
<feature type="transmembrane region" description="Helical" evidence="1">
    <location>
        <begin position="42"/>
        <end position="62"/>
    </location>
</feature>
<dbReference type="EMBL" id="JAMZFT010000003">
    <property type="protein sequence ID" value="MCP1337285.1"/>
    <property type="molecule type" value="Genomic_DNA"/>
</dbReference>
<proteinExistence type="predicted"/>
<name>A0A9J6PD37_9PROT</name>
<keyword evidence="1" id="KW-1133">Transmembrane helix</keyword>
<comment type="caution">
    <text evidence="2">The sequence shown here is derived from an EMBL/GenBank/DDBJ whole genome shotgun (WGS) entry which is preliminary data.</text>
</comment>
<dbReference type="Proteomes" id="UP001055804">
    <property type="component" value="Unassembled WGS sequence"/>
</dbReference>
<accession>A0A9J6PD37</accession>
<evidence type="ECO:0000313" key="2">
    <source>
        <dbReference type="EMBL" id="MCP1337285.1"/>
    </source>
</evidence>
<sequence>MTTTSLEARLAAHEAVVAERWVRVDDALTRLDRQITRLGEQWWWLTVAVAGSAISAAGALLLDRLP</sequence>
<evidence type="ECO:0000313" key="3">
    <source>
        <dbReference type="Proteomes" id="UP001055804"/>
    </source>
</evidence>